<feature type="transmembrane region" description="Helical" evidence="19">
    <location>
        <begin position="374"/>
        <end position="399"/>
    </location>
</feature>
<dbReference type="SMART" id="SM00665">
    <property type="entry name" value="B561"/>
    <property type="match status" value="1"/>
</dbReference>
<keyword evidence="9" id="KW-0399">Innate immunity</keyword>
<dbReference type="RefSeq" id="XP_009056896.1">
    <property type="nucleotide sequence ID" value="XM_009058648.1"/>
</dbReference>
<dbReference type="Proteomes" id="UP000030746">
    <property type="component" value="Unassembled WGS sequence"/>
</dbReference>
<evidence type="ECO:0000256" key="19">
    <source>
        <dbReference type="SAM" id="Phobius"/>
    </source>
</evidence>
<evidence type="ECO:0000256" key="10">
    <source>
        <dbReference type="ARBA" id="ARBA00022692"/>
    </source>
</evidence>
<dbReference type="InterPro" id="IPR042307">
    <property type="entry name" value="Reeler_sf"/>
</dbReference>
<evidence type="ECO:0008006" key="26">
    <source>
        <dbReference type="Google" id="ProtNLM"/>
    </source>
</evidence>
<evidence type="ECO:0000256" key="9">
    <source>
        <dbReference type="ARBA" id="ARBA00022588"/>
    </source>
</evidence>
<evidence type="ECO:0000256" key="2">
    <source>
        <dbReference type="ARBA" id="ARBA00004141"/>
    </source>
</evidence>
<feature type="domain" description="Reelin" evidence="23">
    <location>
        <begin position="13"/>
        <end position="180"/>
    </location>
</feature>
<dbReference type="KEGG" id="lgi:LOTGIDRAFT_162635"/>
<comment type="cofactor">
    <cofactor evidence="1">
        <name>heme b</name>
        <dbReference type="ChEBI" id="CHEBI:60344"/>
    </cofactor>
</comment>
<dbReference type="Pfam" id="PF02014">
    <property type="entry name" value="Reeler"/>
    <property type="match status" value="1"/>
</dbReference>
<dbReference type="Gene3D" id="1.20.120.1770">
    <property type="match status" value="1"/>
</dbReference>
<dbReference type="InterPro" id="IPR006593">
    <property type="entry name" value="Cyt_b561/ferric_Rdtase_TM"/>
</dbReference>
<dbReference type="InterPro" id="IPR002861">
    <property type="entry name" value="Reeler_dom"/>
</dbReference>
<gene>
    <name evidence="24" type="ORF">LOTGIDRAFT_162635</name>
</gene>
<keyword evidence="18" id="KW-0325">Glycoprotein</keyword>
<keyword evidence="14 19" id="KW-1133">Transmembrane helix</keyword>
<comment type="similarity">
    <text evidence="4">Belongs to the insect defense protein family.</text>
</comment>
<dbReference type="InterPro" id="IPR005018">
    <property type="entry name" value="DOMON_domain"/>
</dbReference>
<dbReference type="GO" id="GO:0005576">
    <property type="term" value="C:extracellular region"/>
    <property type="evidence" value="ECO:0007669"/>
    <property type="project" value="UniProtKB-SubCell"/>
</dbReference>
<proteinExistence type="inferred from homology"/>
<evidence type="ECO:0000256" key="7">
    <source>
        <dbReference type="ARBA" id="ARBA00022525"/>
    </source>
</evidence>
<feature type="transmembrane region" description="Helical" evidence="19">
    <location>
        <begin position="486"/>
        <end position="508"/>
    </location>
</feature>
<dbReference type="AlphaFoldDB" id="V4AG13"/>
<dbReference type="PROSITE" id="PS50836">
    <property type="entry name" value="DOMON"/>
    <property type="match status" value="1"/>
</dbReference>
<dbReference type="InterPro" id="IPR051237">
    <property type="entry name" value="Ferric-chelate_Red/DefProt"/>
</dbReference>
<feature type="domain" description="DOMON" evidence="21">
    <location>
        <begin position="217"/>
        <end position="333"/>
    </location>
</feature>
<evidence type="ECO:0000259" key="22">
    <source>
        <dbReference type="PROSITE" id="PS50939"/>
    </source>
</evidence>
<evidence type="ECO:0000256" key="5">
    <source>
        <dbReference type="ARBA" id="ARBA00009195"/>
    </source>
</evidence>
<accession>V4AG13</accession>
<keyword evidence="11 20" id="KW-0732">Signal</keyword>
<dbReference type="Pfam" id="PF03351">
    <property type="entry name" value="DOMON"/>
    <property type="match status" value="1"/>
</dbReference>
<dbReference type="PROSITE" id="PS50939">
    <property type="entry name" value="CYTOCHROME_B561"/>
    <property type="match status" value="1"/>
</dbReference>
<name>V4AG13_LOTGI</name>
<comment type="similarity">
    <text evidence="5">Belongs to the FRRS1 family.</text>
</comment>
<dbReference type="EMBL" id="KB202094">
    <property type="protein sequence ID" value="ESO92331.1"/>
    <property type="molecule type" value="Genomic_DNA"/>
</dbReference>
<evidence type="ECO:0000256" key="1">
    <source>
        <dbReference type="ARBA" id="ARBA00001970"/>
    </source>
</evidence>
<keyword evidence="10 19" id="KW-0812">Transmembrane</keyword>
<evidence type="ECO:0000256" key="16">
    <source>
        <dbReference type="ARBA" id="ARBA00023022"/>
    </source>
</evidence>
<evidence type="ECO:0000256" key="12">
    <source>
        <dbReference type="ARBA" id="ARBA00022859"/>
    </source>
</evidence>
<evidence type="ECO:0000256" key="11">
    <source>
        <dbReference type="ARBA" id="ARBA00022729"/>
    </source>
</evidence>
<feature type="transmembrane region" description="Helical" evidence="19">
    <location>
        <begin position="420"/>
        <end position="438"/>
    </location>
</feature>
<dbReference type="HOGENOM" id="CLU_028305_0_0_1"/>
<dbReference type="OMA" id="SEVSTWD"/>
<dbReference type="STRING" id="225164.V4AG13"/>
<dbReference type="CDD" id="cd09628">
    <property type="entry name" value="DOMON_SDR_2_like"/>
    <property type="match status" value="1"/>
</dbReference>
<evidence type="ECO:0000256" key="17">
    <source>
        <dbReference type="ARBA" id="ARBA00023136"/>
    </source>
</evidence>
<feature type="transmembrane region" description="Helical" evidence="19">
    <location>
        <begin position="520"/>
        <end position="541"/>
    </location>
</feature>
<protein>
    <recommendedName>
        <fullName evidence="26">Ferric-chelate reductase 1</fullName>
    </recommendedName>
</protein>
<evidence type="ECO:0000256" key="14">
    <source>
        <dbReference type="ARBA" id="ARBA00022989"/>
    </source>
</evidence>
<evidence type="ECO:0000256" key="4">
    <source>
        <dbReference type="ARBA" id="ARBA00008501"/>
    </source>
</evidence>
<dbReference type="CTD" id="20239090"/>
<dbReference type="GO" id="GO:0016020">
    <property type="term" value="C:membrane"/>
    <property type="evidence" value="ECO:0007669"/>
    <property type="project" value="UniProtKB-SubCell"/>
</dbReference>
<dbReference type="Pfam" id="PF03188">
    <property type="entry name" value="Cytochrom_B561"/>
    <property type="match status" value="1"/>
</dbReference>
<keyword evidence="12" id="KW-0391">Immunity</keyword>
<evidence type="ECO:0000256" key="6">
    <source>
        <dbReference type="ARBA" id="ARBA00022448"/>
    </source>
</evidence>
<feature type="chain" id="PRO_5004718586" description="Ferric-chelate reductase 1" evidence="20">
    <location>
        <begin position="23"/>
        <end position="601"/>
    </location>
</feature>
<evidence type="ECO:0000256" key="8">
    <source>
        <dbReference type="ARBA" id="ARBA00022529"/>
    </source>
</evidence>
<comment type="subcellular location">
    <subcellularLocation>
        <location evidence="2">Membrane</location>
        <topology evidence="2">Multi-pass membrane protein</topology>
    </subcellularLocation>
    <subcellularLocation>
        <location evidence="3">Secreted</location>
    </subcellularLocation>
</comment>
<keyword evidence="25" id="KW-1185">Reference proteome</keyword>
<evidence type="ECO:0000256" key="3">
    <source>
        <dbReference type="ARBA" id="ARBA00004613"/>
    </source>
</evidence>
<evidence type="ECO:0000259" key="21">
    <source>
        <dbReference type="PROSITE" id="PS50836"/>
    </source>
</evidence>
<keyword evidence="15" id="KW-0408">Iron</keyword>
<evidence type="ECO:0000313" key="25">
    <source>
        <dbReference type="Proteomes" id="UP000030746"/>
    </source>
</evidence>
<dbReference type="PANTHER" id="PTHR45828">
    <property type="entry name" value="CYTOCHROME B561/FERRIC REDUCTASE TRANSMEMBRANE"/>
    <property type="match status" value="1"/>
</dbReference>
<dbReference type="OrthoDB" id="6372137at2759"/>
<feature type="transmembrane region" description="Helical" evidence="19">
    <location>
        <begin position="453"/>
        <end position="474"/>
    </location>
</feature>
<reference evidence="24 25" key="1">
    <citation type="journal article" date="2013" name="Nature">
        <title>Insights into bilaterian evolution from three spiralian genomes.</title>
        <authorList>
            <person name="Simakov O."/>
            <person name="Marletaz F."/>
            <person name="Cho S.J."/>
            <person name="Edsinger-Gonzales E."/>
            <person name="Havlak P."/>
            <person name="Hellsten U."/>
            <person name="Kuo D.H."/>
            <person name="Larsson T."/>
            <person name="Lv J."/>
            <person name="Arendt D."/>
            <person name="Savage R."/>
            <person name="Osoegawa K."/>
            <person name="de Jong P."/>
            <person name="Grimwood J."/>
            <person name="Chapman J.A."/>
            <person name="Shapiro H."/>
            <person name="Aerts A."/>
            <person name="Otillar R.P."/>
            <person name="Terry A.Y."/>
            <person name="Boore J.L."/>
            <person name="Grigoriev I.V."/>
            <person name="Lindberg D.R."/>
            <person name="Seaver E.C."/>
            <person name="Weisblat D.A."/>
            <person name="Putnam N.H."/>
            <person name="Rokhsar D.S."/>
        </authorList>
    </citation>
    <scope>NUCLEOTIDE SEQUENCE [LARGE SCALE GENOMIC DNA]</scope>
</reference>
<keyword evidence="16" id="KW-0044">Antibiotic</keyword>
<evidence type="ECO:0000256" key="13">
    <source>
        <dbReference type="ARBA" id="ARBA00022982"/>
    </source>
</evidence>
<keyword evidence="17 19" id="KW-0472">Membrane</keyword>
<evidence type="ECO:0000313" key="24">
    <source>
        <dbReference type="EMBL" id="ESO92331.1"/>
    </source>
</evidence>
<organism evidence="24 25">
    <name type="scientific">Lottia gigantea</name>
    <name type="common">Giant owl limpet</name>
    <dbReference type="NCBI Taxonomy" id="225164"/>
    <lineage>
        <taxon>Eukaryota</taxon>
        <taxon>Metazoa</taxon>
        <taxon>Spiralia</taxon>
        <taxon>Lophotrochozoa</taxon>
        <taxon>Mollusca</taxon>
        <taxon>Gastropoda</taxon>
        <taxon>Patellogastropoda</taxon>
        <taxon>Lottioidea</taxon>
        <taxon>Lottiidae</taxon>
        <taxon>Lottia</taxon>
    </lineage>
</organism>
<evidence type="ECO:0000256" key="15">
    <source>
        <dbReference type="ARBA" id="ARBA00023004"/>
    </source>
</evidence>
<dbReference type="GO" id="GO:0045087">
    <property type="term" value="P:innate immune response"/>
    <property type="evidence" value="ECO:0007669"/>
    <property type="project" value="UniProtKB-KW"/>
</dbReference>
<feature type="transmembrane region" description="Helical" evidence="19">
    <location>
        <begin position="578"/>
        <end position="600"/>
    </location>
</feature>
<dbReference type="Gene3D" id="2.60.40.4060">
    <property type="entry name" value="Reeler domain"/>
    <property type="match status" value="1"/>
</dbReference>
<keyword evidence="7" id="KW-0964">Secreted</keyword>
<dbReference type="PANTHER" id="PTHR45828:SF9">
    <property type="entry name" value="CELL WALL INTEGRITY AND STRESS RESPONSE COMPONENT 4-LIKE-RELATED"/>
    <property type="match status" value="1"/>
</dbReference>
<sequence length="601" mass="65246">MNLYTVFSMILVISVNIPDILSYPSGNVGQSCTDMNPLHGATPQTPPSPYEIKLSTTSYTAGSTVQVTIVSNCGNEFRGFMIQARRADTAAADRTTPIGSFTAVTDTKPLCGSGSNRGLVHSRSVARSSLTLTWTAPATIQGHIVFKVTTVEKPNSRYWQAVTSEAVKDSSGPLNLASDSNQTQIGCTTQVENKFAADTRCGDTVGCYSDCDSTGQCTYLATWVLDSTNINFTIKAIPDSDTNVYAAIGFSTDTKMGDDSVIECMKTTDLRVATSFNNGRSNTRNADQLGITLTSASYENKILECVFTREITGSGDVKLVDLNTPHYMFFAQGTAEATGAKINQHGLIPTVSPQAIDFKLTENFSAVPYDKSKVLAHGALMVIAWITAASIGLVVARYFKPIWPNSTFIGQKIWFQIHRTCMILTLLSTCIAFIIIFVEVDGWTMSNISVEQAHPYLGVIVTFLTIVNPIMALFRPHPNTDNRYIFNWAHWGVGTVAYILGVITVAIGTRMGKANLSENAVWIVVGFTVWQLLVVLCLELVQLIGNKQKTDSYELQGGQSEKIPDTQSKPANGTLKQAILIIHIVVVLAFTIGLLVYIGLA</sequence>
<dbReference type="SMART" id="SM00664">
    <property type="entry name" value="DoH"/>
    <property type="match status" value="1"/>
</dbReference>
<keyword evidence="6" id="KW-0813">Transport</keyword>
<evidence type="ECO:0000256" key="20">
    <source>
        <dbReference type="SAM" id="SignalP"/>
    </source>
</evidence>
<dbReference type="GeneID" id="20239090"/>
<dbReference type="PROSITE" id="PS51019">
    <property type="entry name" value="REELIN"/>
    <property type="match status" value="1"/>
</dbReference>
<feature type="domain" description="Cytochrome b561" evidence="22">
    <location>
        <begin position="339"/>
        <end position="547"/>
    </location>
</feature>
<dbReference type="CDD" id="cd08544">
    <property type="entry name" value="Reeler"/>
    <property type="match status" value="1"/>
</dbReference>
<keyword evidence="13" id="KW-0249">Electron transport</keyword>
<feature type="signal peptide" evidence="20">
    <location>
        <begin position="1"/>
        <end position="22"/>
    </location>
</feature>
<dbReference type="CDD" id="cd08760">
    <property type="entry name" value="Cyt_b561_FRRS1_like"/>
    <property type="match status" value="1"/>
</dbReference>
<evidence type="ECO:0000256" key="18">
    <source>
        <dbReference type="ARBA" id="ARBA00023180"/>
    </source>
</evidence>
<evidence type="ECO:0000259" key="23">
    <source>
        <dbReference type="PROSITE" id="PS51019"/>
    </source>
</evidence>
<keyword evidence="8" id="KW-0929">Antimicrobial</keyword>
<dbReference type="GO" id="GO:0042742">
    <property type="term" value="P:defense response to bacterium"/>
    <property type="evidence" value="ECO:0007669"/>
    <property type="project" value="UniProtKB-KW"/>
</dbReference>